<protein>
    <submittedName>
        <fullName evidence="2">Uncharacterized protein</fullName>
    </submittedName>
</protein>
<reference evidence="2" key="1">
    <citation type="submission" date="2020-07" db="EMBL/GenBank/DDBJ databases">
        <title>Huge and variable diversity of episymbiotic CPR bacteria and DPANN archaea in groundwater ecosystems.</title>
        <authorList>
            <person name="He C.Y."/>
            <person name="Keren R."/>
            <person name="Whittaker M."/>
            <person name="Farag I.F."/>
            <person name="Doudna J."/>
            <person name="Cate J.H.D."/>
            <person name="Banfield J.F."/>
        </authorList>
    </citation>
    <scope>NUCLEOTIDE SEQUENCE</scope>
    <source>
        <strain evidence="2">NC_groundwater_763_Ag_S-0.2um_68_21</strain>
    </source>
</reference>
<keyword evidence="1" id="KW-0812">Transmembrane</keyword>
<evidence type="ECO:0000256" key="1">
    <source>
        <dbReference type="SAM" id="Phobius"/>
    </source>
</evidence>
<evidence type="ECO:0000313" key="2">
    <source>
        <dbReference type="EMBL" id="MBI3126540.1"/>
    </source>
</evidence>
<organism evidence="2 3">
    <name type="scientific">Tectimicrobiota bacterium</name>
    <dbReference type="NCBI Taxonomy" id="2528274"/>
    <lineage>
        <taxon>Bacteria</taxon>
        <taxon>Pseudomonadati</taxon>
        <taxon>Nitrospinota/Tectimicrobiota group</taxon>
        <taxon>Candidatus Tectimicrobiota</taxon>
    </lineage>
</organism>
<gene>
    <name evidence="2" type="ORF">HYZ11_02935</name>
</gene>
<feature type="transmembrane region" description="Helical" evidence="1">
    <location>
        <begin position="6"/>
        <end position="29"/>
    </location>
</feature>
<accession>A0A932HVP0</accession>
<dbReference type="Proteomes" id="UP000782312">
    <property type="component" value="Unassembled WGS sequence"/>
</dbReference>
<name>A0A932HVP0_UNCTE</name>
<evidence type="ECO:0000313" key="3">
    <source>
        <dbReference type="Proteomes" id="UP000782312"/>
    </source>
</evidence>
<dbReference type="EMBL" id="JACPUR010000004">
    <property type="protein sequence ID" value="MBI3126540.1"/>
    <property type="molecule type" value="Genomic_DNA"/>
</dbReference>
<proteinExistence type="predicted"/>
<dbReference type="AlphaFoldDB" id="A0A932HVP0"/>
<keyword evidence="1" id="KW-0472">Membrane</keyword>
<keyword evidence="1" id="KW-1133">Transmembrane helix</keyword>
<comment type="caution">
    <text evidence="2">The sequence shown here is derived from an EMBL/GenBank/DDBJ whole genome shotgun (WGS) entry which is preliminary data.</text>
</comment>
<sequence length="91" mass="10102">MFANPLWLVFSIVALGGIYVLAPAAAHVYGRFRSRRQVICPETGEKASIQLDAGRAARTALFGEPEIRLLDCRRWPERRGCGRECLKEAAA</sequence>